<gene>
    <name evidence="4" type="ORF">KV110_39355</name>
</gene>
<keyword evidence="3" id="KW-0560">Oxidoreductase</keyword>
<sequence length="270" mass="28495">MTEHPAVARLPGATRPVALITGPTSGIGHGYAMRLASLGYDLVLVARDEERLATIASVLEHRFGTRSELLVADLARREARQRVAARLAEGVEFLVNNAGFAHGAQFWTLSPEQLQEQVDVNITAVVQFTRAAVPSMIAAAKGSIVNLASVAGVIPGRGSTYSASKAYVVSFTEGLAGGLAGTGVRVQALCPGFVHTEFHERAGIDTSSLPTALWLSVDQVVAGSLRDLEKGRVLSVPGVQYKALTTVAGMIPRTLAARLNRGLFNARGRT</sequence>
<proteinExistence type="inferred from homology"/>
<dbReference type="InterPro" id="IPR051019">
    <property type="entry name" value="VLCFA-Steroid_DH"/>
</dbReference>
<evidence type="ECO:0000256" key="1">
    <source>
        <dbReference type="ARBA" id="ARBA00004240"/>
    </source>
</evidence>
<dbReference type="InterPro" id="IPR020904">
    <property type="entry name" value="Sc_DH/Rdtase_CS"/>
</dbReference>
<dbReference type="RefSeq" id="WP_218472164.1">
    <property type="nucleotide sequence ID" value="NZ_BAABJN010000012.1"/>
</dbReference>
<organism evidence="4 5">
    <name type="scientific">Nocardia iowensis</name>
    <dbReference type="NCBI Taxonomy" id="204891"/>
    <lineage>
        <taxon>Bacteria</taxon>
        <taxon>Bacillati</taxon>
        <taxon>Actinomycetota</taxon>
        <taxon>Actinomycetes</taxon>
        <taxon>Mycobacteriales</taxon>
        <taxon>Nocardiaceae</taxon>
        <taxon>Nocardia</taxon>
    </lineage>
</organism>
<protein>
    <submittedName>
        <fullName evidence="4">SDR family NAD(P)-dependent oxidoreductase</fullName>
    </submittedName>
</protein>
<dbReference type="Pfam" id="PF00106">
    <property type="entry name" value="adh_short"/>
    <property type="match status" value="1"/>
</dbReference>
<dbReference type="PROSITE" id="PS00061">
    <property type="entry name" value="ADH_SHORT"/>
    <property type="match status" value="1"/>
</dbReference>
<evidence type="ECO:0000313" key="4">
    <source>
        <dbReference type="EMBL" id="QXN91309.1"/>
    </source>
</evidence>
<dbReference type="CDD" id="cd05233">
    <property type="entry name" value="SDR_c"/>
    <property type="match status" value="1"/>
</dbReference>
<comment type="subcellular location">
    <subcellularLocation>
        <location evidence="1">Endoplasmic reticulum</location>
    </subcellularLocation>
</comment>
<evidence type="ECO:0000256" key="2">
    <source>
        <dbReference type="ARBA" id="ARBA00006484"/>
    </source>
</evidence>
<accession>A0ABX8RQY8</accession>
<evidence type="ECO:0000256" key="3">
    <source>
        <dbReference type="ARBA" id="ARBA00023002"/>
    </source>
</evidence>
<dbReference type="EMBL" id="CP078145">
    <property type="protein sequence ID" value="QXN91309.1"/>
    <property type="molecule type" value="Genomic_DNA"/>
</dbReference>
<name>A0ABX8RQY8_NOCIO</name>
<keyword evidence="5" id="KW-1185">Reference proteome</keyword>
<reference evidence="4 5" key="1">
    <citation type="submission" date="2021-07" db="EMBL/GenBank/DDBJ databases">
        <title>Whole Genome Sequence of Nocardia Iowensis.</title>
        <authorList>
            <person name="Lamm A."/>
            <person name="Collins-Fairclough A.M."/>
            <person name="Bunk B."/>
            <person name="Sproer C."/>
        </authorList>
    </citation>
    <scope>NUCLEOTIDE SEQUENCE [LARGE SCALE GENOMIC DNA]</scope>
    <source>
        <strain evidence="4 5">NRRL 5646</strain>
    </source>
</reference>
<evidence type="ECO:0000313" key="5">
    <source>
        <dbReference type="Proteomes" id="UP000694257"/>
    </source>
</evidence>
<dbReference type="PANTHER" id="PTHR43899:SF13">
    <property type="entry name" value="RH59310P"/>
    <property type="match status" value="1"/>
</dbReference>
<dbReference type="PANTHER" id="PTHR43899">
    <property type="entry name" value="RH59310P"/>
    <property type="match status" value="1"/>
</dbReference>
<dbReference type="PIRSF" id="PIRSF000126">
    <property type="entry name" value="11-beta-HSD1"/>
    <property type="match status" value="1"/>
</dbReference>
<dbReference type="InterPro" id="IPR002347">
    <property type="entry name" value="SDR_fam"/>
</dbReference>
<dbReference type="Proteomes" id="UP000694257">
    <property type="component" value="Chromosome"/>
</dbReference>
<comment type="similarity">
    <text evidence="2">Belongs to the short-chain dehydrogenases/reductases (SDR) family.</text>
</comment>